<accession>A0AA42AZ93</accession>
<comment type="caution">
    <text evidence="1">The sequence shown here is derived from an EMBL/GenBank/DDBJ whole genome shotgun (WGS) entry which is preliminary data.</text>
</comment>
<dbReference type="Proteomes" id="UP001177140">
    <property type="component" value="Unassembled WGS sequence"/>
</dbReference>
<evidence type="ECO:0000313" key="2">
    <source>
        <dbReference type="Proteomes" id="UP001177140"/>
    </source>
</evidence>
<keyword evidence="2" id="KW-1185">Reference proteome</keyword>
<gene>
    <name evidence="1" type="ORF">MKW94_020908</name>
</gene>
<sequence length="99" mass="11165">MNPLQAWRHWQDGTAMELLDSSLKENCSRREFMRCVHIALPCVQDSIVDRPTMASVIQMLNSNSTTLPVPTGPAYFVSDQAKEDAWSVNEVSVTELDPR</sequence>
<proteinExistence type="predicted"/>
<dbReference type="InterPro" id="IPR011009">
    <property type="entry name" value="Kinase-like_dom_sf"/>
</dbReference>
<dbReference type="PANTHER" id="PTHR27006">
    <property type="entry name" value="PROMASTIGOTE SURFACE ANTIGEN PROTEIN PSA"/>
    <property type="match status" value="1"/>
</dbReference>
<reference evidence="1" key="1">
    <citation type="submission" date="2022-03" db="EMBL/GenBank/DDBJ databases">
        <title>A functionally conserved STORR gene fusion in Papaver species that diverged 16.8 million years ago.</title>
        <authorList>
            <person name="Catania T."/>
        </authorList>
    </citation>
    <scope>NUCLEOTIDE SEQUENCE</scope>
    <source>
        <strain evidence="1">S-191538</strain>
    </source>
</reference>
<dbReference type="PANTHER" id="PTHR27006:SF606">
    <property type="entry name" value="INTERLEUKIN-1 RECEPTOR-ASSOCIATED KINASE 4"/>
    <property type="match status" value="1"/>
</dbReference>
<protein>
    <submittedName>
        <fullName evidence="1">Uncharacterized protein</fullName>
    </submittedName>
</protein>
<dbReference type="SUPFAM" id="SSF56112">
    <property type="entry name" value="Protein kinase-like (PK-like)"/>
    <property type="match status" value="1"/>
</dbReference>
<dbReference type="AlphaFoldDB" id="A0AA42AZ93"/>
<evidence type="ECO:0000313" key="1">
    <source>
        <dbReference type="EMBL" id="MCL7045359.1"/>
    </source>
</evidence>
<dbReference type="Gene3D" id="1.10.510.10">
    <property type="entry name" value="Transferase(Phosphotransferase) domain 1"/>
    <property type="match status" value="1"/>
</dbReference>
<name>A0AA42AZ93_PAPNU</name>
<organism evidence="1 2">
    <name type="scientific">Papaver nudicaule</name>
    <name type="common">Iceland poppy</name>
    <dbReference type="NCBI Taxonomy" id="74823"/>
    <lineage>
        <taxon>Eukaryota</taxon>
        <taxon>Viridiplantae</taxon>
        <taxon>Streptophyta</taxon>
        <taxon>Embryophyta</taxon>
        <taxon>Tracheophyta</taxon>
        <taxon>Spermatophyta</taxon>
        <taxon>Magnoliopsida</taxon>
        <taxon>Ranunculales</taxon>
        <taxon>Papaveraceae</taxon>
        <taxon>Papaveroideae</taxon>
        <taxon>Papaver</taxon>
    </lineage>
</organism>
<dbReference type="EMBL" id="JAJJMA010268840">
    <property type="protein sequence ID" value="MCL7045359.1"/>
    <property type="molecule type" value="Genomic_DNA"/>
</dbReference>